<evidence type="ECO:0000313" key="2">
    <source>
        <dbReference type="EMBL" id="JAU03346.1"/>
    </source>
</evidence>
<accession>A0A1E1XVN5</accession>
<evidence type="ECO:0000256" key="1">
    <source>
        <dbReference type="SAM" id="MobiDB-lite"/>
    </source>
</evidence>
<feature type="non-terminal residue" evidence="2">
    <location>
        <position position="287"/>
    </location>
</feature>
<feature type="region of interest" description="Disordered" evidence="1">
    <location>
        <begin position="135"/>
        <end position="166"/>
    </location>
</feature>
<reference evidence="2" key="2">
    <citation type="journal article" date="2017" name="Front. Cell. Infect. Microbiol.">
        <title>Analysis of the Salivary Gland Transcriptome of Unfed and Partially Fed Amblyomma sculptum Ticks and Descriptive Proteome of the Saliva.</title>
        <authorList>
            <person name="Esteves E."/>
            <person name="Maruyama S.R."/>
            <person name="Kawahara R."/>
            <person name="Fujita A."/>
            <person name="Martins L.A."/>
            <person name="Righi A.A."/>
            <person name="Costa F.B."/>
            <person name="Palmisano G."/>
            <person name="Labruna M.B."/>
            <person name="Sa-Nunes A."/>
            <person name="Ribeiro J.M.C."/>
            <person name="Fogaca A.C."/>
        </authorList>
    </citation>
    <scope>NUCLEOTIDE SEQUENCE</scope>
</reference>
<feature type="non-terminal residue" evidence="2">
    <location>
        <position position="1"/>
    </location>
</feature>
<sequence>LLDKASLASCSNSSSSSALSSLGPSTSSGSRGAIGLATHLSQRYLLEQAQYLVADLASKDLLPSILQSPCTSGASTSSVVPSTGSASAACSSSVHGLNFSLAAAKALLATHQHQHKFGSSASTLQHAGPSSVVTGSVSALGASPEPVEAGSLGAEEEEEGALDSSSSAGALLEVHPAGAVPLYGSVYVTERGEVALVSSTGQDAEDLLEDVQQYHAASQVCHQNGAIQNYVSSSADLVATSNGVEPGIHSTVDSTDSSDHVINTSEAYVDTSSEHHHHNHHLPSDGH</sequence>
<protein>
    <submittedName>
        <fullName evidence="2">Putative transcription factor blimp-1/prdi-bf1</fullName>
    </submittedName>
</protein>
<proteinExistence type="evidence at transcript level"/>
<reference evidence="2" key="1">
    <citation type="submission" date="2016-09" db="EMBL/GenBank/DDBJ databases">
        <authorList>
            <person name="Capua I."/>
            <person name="De Benedictis P."/>
            <person name="Joannis T."/>
            <person name="Lombin L.H."/>
            <person name="Cattoli G."/>
        </authorList>
    </citation>
    <scope>NUCLEOTIDE SEQUENCE</scope>
</reference>
<name>A0A1E1XVN5_AMBSC</name>
<organism evidence="2">
    <name type="scientific">Amblyomma sculptum</name>
    <name type="common">Tick</name>
    <dbReference type="NCBI Taxonomy" id="1581419"/>
    <lineage>
        <taxon>Eukaryota</taxon>
        <taxon>Metazoa</taxon>
        <taxon>Ecdysozoa</taxon>
        <taxon>Arthropoda</taxon>
        <taxon>Chelicerata</taxon>
        <taxon>Arachnida</taxon>
        <taxon>Acari</taxon>
        <taxon>Parasitiformes</taxon>
        <taxon>Ixodida</taxon>
        <taxon>Ixodoidea</taxon>
        <taxon>Ixodidae</taxon>
        <taxon>Amblyomminae</taxon>
        <taxon>Amblyomma</taxon>
    </lineage>
</organism>
<dbReference type="AlphaFoldDB" id="A0A1E1XVN5"/>
<feature type="region of interest" description="Disordered" evidence="1">
    <location>
        <begin position="1"/>
        <end position="30"/>
    </location>
</feature>
<dbReference type="EMBL" id="GFAA01000089">
    <property type="protein sequence ID" value="JAU03346.1"/>
    <property type="molecule type" value="mRNA"/>
</dbReference>